<proteinExistence type="predicted"/>
<evidence type="ECO:0000313" key="1">
    <source>
        <dbReference type="EMBL" id="WMV25542.1"/>
    </source>
</evidence>
<sequence>METYFQCKLHGRRTIQVKDFGLVHAIVSCLIWTRIKKARGPQIPMTEGATGVPTPPVVPTVVHLPPVLPPGASEQDLRGAI</sequence>
<accession>A0AAF0QKK1</accession>
<reference evidence="1" key="1">
    <citation type="submission" date="2023-08" db="EMBL/GenBank/DDBJ databases">
        <title>A de novo genome assembly of Solanum verrucosum Schlechtendal, a Mexican diploid species geographically isolated from the other diploid A-genome species in potato relatives.</title>
        <authorList>
            <person name="Hosaka K."/>
        </authorList>
    </citation>
    <scope>NUCLEOTIDE SEQUENCE</scope>
    <source>
        <tissue evidence="1">Young leaves</tissue>
    </source>
</reference>
<name>A0AAF0QKK1_SOLVR</name>
<dbReference type="AlphaFoldDB" id="A0AAF0QKK1"/>
<dbReference type="EMBL" id="CP133615">
    <property type="protein sequence ID" value="WMV25542.1"/>
    <property type="molecule type" value="Genomic_DNA"/>
</dbReference>
<dbReference type="Proteomes" id="UP001234989">
    <property type="component" value="Chromosome 4"/>
</dbReference>
<gene>
    <name evidence="1" type="ORF">MTR67_018927</name>
</gene>
<keyword evidence="2" id="KW-1185">Reference proteome</keyword>
<evidence type="ECO:0000313" key="2">
    <source>
        <dbReference type="Proteomes" id="UP001234989"/>
    </source>
</evidence>
<organism evidence="1 2">
    <name type="scientific">Solanum verrucosum</name>
    <dbReference type="NCBI Taxonomy" id="315347"/>
    <lineage>
        <taxon>Eukaryota</taxon>
        <taxon>Viridiplantae</taxon>
        <taxon>Streptophyta</taxon>
        <taxon>Embryophyta</taxon>
        <taxon>Tracheophyta</taxon>
        <taxon>Spermatophyta</taxon>
        <taxon>Magnoliopsida</taxon>
        <taxon>eudicotyledons</taxon>
        <taxon>Gunneridae</taxon>
        <taxon>Pentapetalae</taxon>
        <taxon>asterids</taxon>
        <taxon>lamiids</taxon>
        <taxon>Solanales</taxon>
        <taxon>Solanaceae</taxon>
        <taxon>Solanoideae</taxon>
        <taxon>Solaneae</taxon>
        <taxon>Solanum</taxon>
    </lineage>
</organism>
<protein>
    <submittedName>
        <fullName evidence="1">Uncharacterized protein</fullName>
    </submittedName>
</protein>